<evidence type="ECO:0000256" key="1">
    <source>
        <dbReference type="ARBA" id="ARBA00022723"/>
    </source>
</evidence>
<dbReference type="SMART" id="SM00066">
    <property type="entry name" value="GAL4"/>
    <property type="match status" value="1"/>
</dbReference>
<dbReference type="OrthoDB" id="3251668at2759"/>
<dbReference type="PANTHER" id="PTHR36206">
    <property type="entry name" value="ASPERCRYPTIN BIOSYNTHESIS CLUSTER-SPECIFIC TRANSCRIPTION REGULATOR ATNN-RELATED"/>
    <property type="match status" value="1"/>
</dbReference>
<proteinExistence type="predicted"/>
<evidence type="ECO:0000313" key="9">
    <source>
        <dbReference type="Proteomes" id="UP001165063"/>
    </source>
</evidence>
<dbReference type="GO" id="GO:0003677">
    <property type="term" value="F:DNA binding"/>
    <property type="evidence" value="ECO:0007669"/>
    <property type="project" value="UniProtKB-KW"/>
</dbReference>
<keyword evidence="9" id="KW-1185">Reference proteome</keyword>
<evidence type="ECO:0000256" key="4">
    <source>
        <dbReference type="ARBA" id="ARBA00023125"/>
    </source>
</evidence>
<keyword evidence="1" id="KW-0479">Metal-binding</keyword>
<keyword evidence="2" id="KW-0862">Zinc</keyword>
<comment type="caution">
    <text evidence="8">The sequence shown here is derived from an EMBL/GenBank/DDBJ whole genome shotgun (WGS) entry which is preliminary data.</text>
</comment>
<dbReference type="Pfam" id="PF00172">
    <property type="entry name" value="Zn_clus"/>
    <property type="match status" value="1"/>
</dbReference>
<protein>
    <submittedName>
        <fullName evidence="8">Unnamed protein product</fullName>
    </submittedName>
</protein>
<dbReference type="InterPro" id="IPR052360">
    <property type="entry name" value="Transcr_Regulatory_Proteins"/>
</dbReference>
<keyword evidence="5" id="KW-0804">Transcription</keyword>
<organism evidence="8 9">
    <name type="scientific">Ambrosiozyma monospora</name>
    <name type="common">Yeast</name>
    <name type="synonym">Endomycopsis monosporus</name>
    <dbReference type="NCBI Taxonomy" id="43982"/>
    <lineage>
        <taxon>Eukaryota</taxon>
        <taxon>Fungi</taxon>
        <taxon>Dikarya</taxon>
        <taxon>Ascomycota</taxon>
        <taxon>Saccharomycotina</taxon>
        <taxon>Pichiomycetes</taxon>
        <taxon>Pichiales</taxon>
        <taxon>Pichiaceae</taxon>
        <taxon>Ambrosiozyma</taxon>
    </lineage>
</organism>
<keyword evidence="6" id="KW-0539">Nucleus</keyword>
<dbReference type="EMBL" id="BSXU01003691">
    <property type="protein sequence ID" value="GMG40338.1"/>
    <property type="molecule type" value="Genomic_DNA"/>
</dbReference>
<sequence length="430" mass="48618">MNADSVGIKSSILIDTETQKVMAPNGVSVDFNRKRISTPTNCKTENDTVPFEDMSQRFIDASKTSLGGMFLEMLEQASASYIVHRPAVITPVRLLYKSRPHHHRSHRNHKRGEHDNINNIYRSSPSSIRLHPLTSPVCVMNKSFVFQNSPTKFSKRCKKSFHTTPAPMKSVYEDPQLPSSWTVYKHDTNNDVSRSVMESADSTAQMLSQTHGFNIPLSGNQSLSQLKESQVNSSISIIPKTIINDFEIPSFEIPLQFRMQRAPKSTVLKTSTSLANSSNKNNLKLRDQYTLPQRSNNFSNSSMISEDDSDRILKRRKVSPSSSPLNTPGVTMKKKLTKISSARSKNGCWTCRLRRKRCPEQRPVCSECVRLGLTCDGYDMERPAFMKSEALAKEKMAHIKAITSVAKKRARLNNPRKLHDEKEAITHIQH</sequence>
<dbReference type="InterPro" id="IPR036864">
    <property type="entry name" value="Zn2-C6_fun-type_DNA-bd_sf"/>
</dbReference>
<dbReference type="SUPFAM" id="SSF57701">
    <property type="entry name" value="Zn2/Cys6 DNA-binding domain"/>
    <property type="match status" value="1"/>
</dbReference>
<dbReference type="PROSITE" id="PS00463">
    <property type="entry name" value="ZN2_CY6_FUNGAL_1"/>
    <property type="match status" value="1"/>
</dbReference>
<dbReference type="AlphaFoldDB" id="A0A9W6Z4A7"/>
<evidence type="ECO:0000256" key="6">
    <source>
        <dbReference type="ARBA" id="ARBA00023242"/>
    </source>
</evidence>
<evidence type="ECO:0000313" key="8">
    <source>
        <dbReference type="EMBL" id="GMG40338.1"/>
    </source>
</evidence>
<dbReference type="GO" id="GO:0000981">
    <property type="term" value="F:DNA-binding transcription factor activity, RNA polymerase II-specific"/>
    <property type="evidence" value="ECO:0007669"/>
    <property type="project" value="InterPro"/>
</dbReference>
<keyword evidence="4" id="KW-0238">DNA-binding</keyword>
<accession>A0A9W6Z4A7</accession>
<dbReference type="CDD" id="cd00067">
    <property type="entry name" value="GAL4"/>
    <property type="match status" value="1"/>
</dbReference>
<dbReference type="PROSITE" id="PS50048">
    <property type="entry name" value="ZN2_CY6_FUNGAL_2"/>
    <property type="match status" value="1"/>
</dbReference>
<dbReference type="PANTHER" id="PTHR36206:SF4">
    <property type="entry name" value="HYPOTHETICAL CONSERVED PROTEIN (EUROFUNG)-RELATED"/>
    <property type="match status" value="1"/>
</dbReference>
<dbReference type="Gene3D" id="4.10.240.10">
    <property type="entry name" value="Zn(2)-C6 fungal-type DNA-binding domain"/>
    <property type="match status" value="1"/>
</dbReference>
<name>A0A9W6Z4A7_AMBMO</name>
<dbReference type="Proteomes" id="UP001165063">
    <property type="component" value="Unassembled WGS sequence"/>
</dbReference>
<keyword evidence="3" id="KW-0805">Transcription regulation</keyword>
<feature type="domain" description="Zn(2)-C6 fungal-type" evidence="7">
    <location>
        <begin position="347"/>
        <end position="375"/>
    </location>
</feature>
<dbReference type="InterPro" id="IPR001138">
    <property type="entry name" value="Zn2Cys6_DnaBD"/>
</dbReference>
<evidence type="ECO:0000256" key="5">
    <source>
        <dbReference type="ARBA" id="ARBA00023163"/>
    </source>
</evidence>
<evidence type="ECO:0000259" key="7">
    <source>
        <dbReference type="PROSITE" id="PS50048"/>
    </source>
</evidence>
<evidence type="ECO:0000256" key="2">
    <source>
        <dbReference type="ARBA" id="ARBA00022833"/>
    </source>
</evidence>
<evidence type="ECO:0000256" key="3">
    <source>
        <dbReference type="ARBA" id="ARBA00023015"/>
    </source>
</evidence>
<reference evidence="8" key="1">
    <citation type="submission" date="2023-04" db="EMBL/GenBank/DDBJ databases">
        <title>Ambrosiozyma monospora NBRC 1965.</title>
        <authorList>
            <person name="Ichikawa N."/>
            <person name="Sato H."/>
            <person name="Tonouchi N."/>
        </authorList>
    </citation>
    <scope>NUCLEOTIDE SEQUENCE</scope>
    <source>
        <strain evidence="8">NBRC 1965</strain>
    </source>
</reference>
<dbReference type="GO" id="GO:0008270">
    <property type="term" value="F:zinc ion binding"/>
    <property type="evidence" value="ECO:0007669"/>
    <property type="project" value="InterPro"/>
</dbReference>
<gene>
    <name evidence="8" type="ORF">Amon01_000610600</name>
</gene>